<comment type="caution">
    <text evidence="1">The sequence shown here is derived from an EMBL/GenBank/DDBJ whole genome shotgun (WGS) entry which is preliminary data.</text>
</comment>
<accession>A0ABD2BYT1</accession>
<dbReference type="Proteomes" id="UP001607302">
    <property type="component" value="Unassembled WGS sequence"/>
</dbReference>
<proteinExistence type="predicted"/>
<organism evidence="1 2">
    <name type="scientific">Vespula squamosa</name>
    <name type="common">Southern yellow jacket</name>
    <name type="synonym">Wasp</name>
    <dbReference type="NCBI Taxonomy" id="30214"/>
    <lineage>
        <taxon>Eukaryota</taxon>
        <taxon>Metazoa</taxon>
        <taxon>Ecdysozoa</taxon>
        <taxon>Arthropoda</taxon>
        <taxon>Hexapoda</taxon>
        <taxon>Insecta</taxon>
        <taxon>Pterygota</taxon>
        <taxon>Neoptera</taxon>
        <taxon>Endopterygota</taxon>
        <taxon>Hymenoptera</taxon>
        <taxon>Apocrita</taxon>
        <taxon>Aculeata</taxon>
        <taxon>Vespoidea</taxon>
        <taxon>Vespidae</taxon>
        <taxon>Vespinae</taxon>
        <taxon>Vespula</taxon>
    </lineage>
</organism>
<evidence type="ECO:0000313" key="2">
    <source>
        <dbReference type="Proteomes" id="UP001607302"/>
    </source>
</evidence>
<name>A0ABD2BYT1_VESSQ</name>
<sequence>MYGIELFFAVPVRREACECGRIVTLVFEICPLLLCISKLHICIGMEKNLISHSDFFPLRSLEKFIACELEYDLIGYGTSDRRIWRVGGAMTNTARTVRANRYPS</sequence>
<dbReference type="EMBL" id="JAUDFV010000027">
    <property type="protein sequence ID" value="KAL2737937.1"/>
    <property type="molecule type" value="Genomic_DNA"/>
</dbReference>
<dbReference type="AlphaFoldDB" id="A0ABD2BYT1"/>
<protein>
    <submittedName>
        <fullName evidence="1">Uncharacterized protein</fullName>
    </submittedName>
</protein>
<reference evidence="1 2" key="1">
    <citation type="journal article" date="2024" name="Ann. Entomol. Soc. Am.">
        <title>Genomic analyses of the southern and eastern yellowjacket wasps (Hymenoptera: Vespidae) reveal evolutionary signatures of social life.</title>
        <authorList>
            <person name="Catto M.A."/>
            <person name="Caine P.B."/>
            <person name="Orr S.E."/>
            <person name="Hunt B.G."/>
            <person name="Goodisman M.A.D."/>
        </authorList>
    </citation>
    <scope>NUCLEOTIDE SEQUENCE [LARGE SCALE GENOMIC DNA]</scope>
    <source>
        <strain evidence="1">233</strain>
        <tissue evidence="1">Head and thorax</tissue>
    </source>
</reference>
<evidence type="ECO:0000313" key="1">
    <source>
        <dbReference type="EMBL" id="KAL2737937.1"/>
    </source>
</evidence>
<gene>
    <name evidence="1" type="ORF">V1478_002023</name>
</gene>
<keyword evidence="2" id="KW-1185">Reference proteome</keyword>